<dbReference type="AlphaFoldDB" id="A0A507E6U7"/>
<dbReference type="EMBL" id="QEAP01000722">
    <property type="protein sequence ID" value="TPX59107.1"/>
    <property type="molecule type" value="Genomic_DNA"/>
</dbReference>
<evidence type="ECO:0000313" key="2">
    <source>
        <dbReference type="EMBL" id="TPX59107.1"/>
    </source>
</evidence>
<keyword evidence="3" id="KW-1185">Reference proteome</keyword>
<protein>
    <recommendedName>
        <fullName evidence="4">C2H2-type domain-containing protein</fullName>
    </recommendedName>
</protein>
<feature type="region of interest" description="Disordered" evidence="1">
    <location>
        <begin position="1092"/>
        <end position="1114"/>
    </location>
</feature>
<accession>A0A507E6U7</accession>
<proteinExistence type="predicted"/>
<dbReference type="PANTHER" id="PTHR31912">
    <property type="entry name" value="IP13529P"/>
    <property type="match status" value="1"/>
</dbReference>
<name>A0A507E6U7_9FUNG</name>
<comment type="caution">
    <text evidence="2">The sequence shown here is derived from an EMBL/GenBank/DDBJ whole genome shotgun (WGS) entry which is preliminary data.</text>
</comment>
<dbReference type="Proteomes" id="UP000320333">
    <property type="component" value="Unassembled WGS sequence"/>
</dbReference>
<dbReference type="STRING" id="246404.A0A507E6U7"/>
<dbReference type="PANTHER" id="PTHR31912:SF34">
    <property type="entry name" value="NOTOCHORD-RELATED PROTEIN"/>
    <property type="match status" value="1"/>
</dbReference>
<dbReference type="OrthoDB" id="2157241at2759"/>
<sequence>MLPYLQETHFAQVHRGLQCHSCGALFQRVSIPLSVACRHFKSRNHVEKIEATAIQVQDNQGVADLDIDNMEMHHAQSHDAKRWGTDNHNLDPNDCHSDTCNSNTRNLDTHDSDTCNLDNHNLDTRNLDTHNLDNHNLDTRNSDTHDSDTCNLDNHNLDPNDHNLDAFNFDAHNIDAHNIDAHNIDAHNIDDCNIDDCNPDLWDTESWDIDPLVKAAGIEPNDMQDLNEVAGTGNPDASSTDIGKVALWDDNLPSSDDDSDFSMSSHIFSEDPHSDIECSDFEVDPVPESKPDEGWDFSVDTNKFKNRTHRPFNSKLEFRLMSLFNGVGSAAFSRNQQAAILNVYNDPDAPTLGRLRSLSTDIRALLNFSPKLFHIGDTHVYYIPIQQTIRLAFANPRIRSQLQTMPMLQEISSELYHSSKWVEEIPTPMSVCIVPLTFAATEDGSIIACGKQAMITNGCLIIDDEDTVVPASSIPSSVDLRVVKTFQFGQNIPASLARSTKSGSPLRAKAKGRQVISVPLTLFNDDTSGNVSKKWNKYESWLFTLAGLPFKATQQQANINFICTAKTASAIETAEIIVHCMRELRSGIAVYDVTLKEDVLVTGDNPAQSSIVSHSGLASSKPCRICDVHTPSNPSLLHLFLLCQETNKLHSFTCLKEKLTNWTNLVKQKQIAPEIVSGEMKLASIKDYHFNKFLANHFSSPPMNPLLGTSAEIPFITGPLDTPVEILHCMLLGIVKYLMQATIHGLSERKKQDLKAYLEGVKQDGLSDKIHGHSLVHHVKSLNGKNFCLFVQVAPFALPNVVTKELLEVWVSLSHLAAHLYMSHIDVAPYNADFTKYMDHFVFHASKTPDFYDVVKPKLHLLRHIPVFTSRFGPPRLCATEAFESSNKIIRSCIGHTSRQHPSRDVLMQFANNMAVQHLVDGGSFQIEGVFLCNDSLQHKATKTANTSSNSVLKLKQFVYLDKCLPIILQVTSVDTSQNKATGTEFVLTGQYHHHCPVIVPSLRSILFNCSDALVINAQHCCSDNCTVAKKQGAETKGHKFHIRHSQDDVFCINIYHFPTRRAVIKLVLQPSEILKNDLEKALSLAYVAPKPRGRPPSIKRKVIATQENPTQDQ</sequence>
<evidence type="ECO:0008006" key="4">
    <source>
        <dbReference type="Google" id="ProtNLM"/>
    </source>
</evidence>
<gene>
    <name evidence="2" type="ORF">CcCBS67573_g09109</name>
</gene>
<evidence type="ECO:0000256" key="1">
    <source>
        <dbReference type="SAM" id="MobiDB-lite"/>
    </source>
</evidence>
<organism evidence="2 3">
    <name type="scientific">Chytriomyces confervae</name>
    <dbReference type="NCBI Taxonomy" id="246404"/>
    <lineage>
        <taxon>Eukaryota</taxon>
        <taxon>Fungi</taxon>
        <taxon>Fungi incertae sedis</taxon>
        <taxon>Chytridiomycota</taxon>
        <taxon>Chytridiomycota incertae sedis</taxon>
        <taxon>Chytridiomycetes</taxon>
        <taxon>Chytridiales</taxon>
        <taxon>Chytriomycetaceae</taxon>
        <taxon>Chytriomyces</taxon>
    </lineage>
</organism>
<reference evidence="2 3" key="1">
    <citation type="journal article" date="2019" name="Sci. Rep.">
        <title>Comparative genomics of chytrid fungi reveal insights into the obligate biotrophic and pathogenic lifestyle of Synchytrium endobioticum.</title>
        <authorList>
            <person name="van de Vossenberg B.T.L.H."/>
            <person name="Warris S."/>
            <person name="Nguyen H.D.T."/>
            <person name="van Gent-Pelzer M.P.E."/>
            <person name="Joly D.L."/>
            <person name="van de Geest H.C."/>
            <person name="Bonants P.J.M."/>
            <person name="Smith D.S."/>
            <person name="Levesque C.A."/>
            <person name="van der Lee T.A.J."/>
        </authorList>
    </citation>
    <scope>NUCLEOTIDE SEQUENCE [LARGE SCALE GENOMIC DNA]</scope>
    <source>
        <strain evidence="2 3">CBS 675.73</strain>
    </source>
</reference>
<evidence type="ECO:0000313" key="3">
    <source>
        <dbReference type="Proteomes" id="UP000320333"/>
    </source>
</evidence>
<feature type="compositionally biased region" description="Basic residues" evidence="1">
    <location>
        <begin position="1092"/>
        <end position="1103"/>
    </location>
</feature>